<dbReference type="eggNOG" id="ENOG50310FC">
    <property type="taxonomic scope" value="Bacteria"/>
</dbReference>
<gene>
    <name evidence="2" type="ORF">EL17_08520</name>
</gene>
<proteinExistence type="predicted"/>
<evidence type="ECO:0000313" key="3">
    <source>
        <dbReference type="Proteomes" id="UP000027821"/>
    </source>
</evidence>
<organism evidence="2 3">
    <name type="scientific">Anditalea andensis</name>
    <dbReference type="NCBI Taxonomy" id="1048983"/>
    <lineage>
        <taxon>Bacteria</taxon>
        <taxon>Pseudomonadati</taxon>
        <taxon>Bacteroidota</taxon>
        <taxon>Cytophagia</taxon>
        <taxon>Cytophagales</taxon>
        <taxon>Cytophagaceae</taxon>
        <taxon>Anditalea</taxon>
    </lineage>
</organism>
<dbReference type="EMBL" id="JMIH01000016">
    <property type="protein sequence ID" value="KEO74173.1"/>
    <property type="molecule type" value="Genomic_DNA"/>
</dbReference>
<keyword evidence="1" id="KW-0732">Signal</keyword>
<comment type="caution">
    <text evidence="2">The sequence shown here is derived from an EMBL/GenBank/DDBJ whole genome shotgun (WGS) entry which is preliminary data.</text>
</comment>
<dbReference type="PROSITE" id="PS51257">
    <property type="entry name" value="PROKAR_LIPOPROTEIN"/>
    <property type="match status" value="1"/>
</dbReference>
<dbReference type="STRING" id="1048983.EL17_08520"/>
<evidence type="ECO:0008006" key="4">
    <source>
        <dbReference type="Google" id="ProtNLM"/>
    </source>
</evidence>
<evidence type="ECO:0000313" key="2">
    <source>
        <dbReference type="EMBL" id="KEO74173.1"/>
    </source>
</evidence>
<dbReference type="OrthoDB" id="6402114at2"/>
<dbReference type="RefSeq" id="WP_035073044.1">
    <property type="nucleotide sequence ID" value="NZ_JMIH01000016.1"/>
</dbReference>
<dbReference type="Proteomes" id="UP000027821">
    <property type="component" value="Unassembled WGS sequence"/>
</dbReference>
<reference evidence="2 3" key="1">
    <citation type="submission" date="2014-04" db="EMBL/GenBank/DDBJ databases">
        <title>Characterization and application of a salt tolerant electro-active bacterium.</title>
        <authorList>
            <person name="Yang L."/>
            <person name="Wei S."/>
            <person name="Tay Q.X.M."/>
        </authorList>
    </citation>
    <scope>NUCLEOTIDE SEQUENCE [LARGE SCALE GENOMIC DNA]</scope>
    <source>
        <strain evidence="2 3">LY1</strain>
    </source>
</reference>
<dbReference type="AlphaFoldDB" id="A0A074L2U9"/>
<accession>A0A074L2U9</accession>
<name>A0A074L2U9_9BACT</name>
<sequence>MKNTFLFLLLAGSTLIACNNQSKTYPSGSDGWLTGTEEEKFEEVASQLGGFSRTMIEVAYRYSELYWAGQDENWDYADHQLEHLVEVLEDGLKRRPARAESAQDFLQHTVSEMEELIVKEEKVAFLEGFRSLTTACNACHAREGESFIVIREPEFRTSPVRF</sequence>
<evidence type="ECO:0000256" key="1">
    <source>
        <dbReference type="SAM" id="SignalP"/>
    </source>
</evidence>
<feature type="signal peptide" evidence="1">
    <location>
        <begin position="1"/>
        <end position="17"/>
    </location>
</feature>
<keyword evidence="3" id="KW-1185">Reference proteome</keyword>
<protein>
    <recommendedName>
        <fullName evidence="4">Cytochrome c domain-containing protein</fullName>
    </recommendedName>
</protein>
<feature type="chain" id="PRO_5001695661" description="Cytochrome c domain-containing protein" evidence="1">
    <location>
        <begin position="18"/>
        <end position="162"/>
    </location>
</feature>